<reference evidence="2 3" key="1">
    <citation type="journal article" date="2024" name="J Genomics">
        <title>Draft genome sequencing and assembly of Favolaschia claudopus CIRM-BRFM 2984 isolated from oak limbs.</title>
        <authorList>
            <person name="Navarro D."/>
            <person name="Drula E."/>
            <person name="Chaduli D."/>
            <person name="Cazenave R."/>
            <person name="Ahrendt S."/>
            <person name="Wang J."/>
            <person name="Lipzen A."/>
            <person name="Daum C."/>
            <person name="Barry K."/>
            <person name="Grigoriev I.V."/>
            <person name="Favel A."/>
            <person name="Rosso M.N."/>
            <person name="Martin F."/>
        </authorList>
    </citation>
    <scope>NUCLEOTIDE SEQUENCE [LARGE SCALE GENOMIC DNA]</scope>
    <source>
        <strain evidence="2 3">CIRM-BRFM 2984</strain>
    </source>
</reference>
<comment type="caution">
    <text evidence="2">The sequence shown here is derived from an EMBL/GenBank/DDBJ whole genome shotgun (WGS) entry which is preliminary data.</text>
</comment>
<evidence type="ECO:0008006" key="4">
    <source>
        <dbReference type="Google" id="ProtNLM"/>
    </source>
</evidence>
<gene>
    <name evidence="2" type="ORF">R3P38DRAFT_2953938</name>
</gene>
<dbReference type="AlphaFoldDB" id="A0AAW0BD84"/>
<organism evidence="2 3">
    <name type="scientific">Favolaschia claudopus</name>
    <dbReference type="NCBI Taxonomy" id="2862362"/>
    <lineage>
        <taxon>Eukaryota</taxon>
        <taxon>Fungi</taxon>
        <taxon>Dikarya</taxon>
        <taxon>Basidiomycota</taxon>
        <taxon>Agaricomycotina</taxon>
        <taxon>Agaricomycetes</taxon>
        <taxon>Agaricomycetidae</taxon>
        <taxon>Agaricales</taxon>
        <taxon>Marasmiineae</taxon>
        <taxon>Mycenaceae</taxon>
        <taxon>Favolaschia</taxon>
    </lineage>
</organism>
<name>A0AAW0BD84_9AGAR</name>
<dbReference type="Proteomes" id="UP001362999">
    <property type="component" value="Unassembled WGS sequence"/>
</dbReference>
<accession>A0AAW0BD84</accession>
<keyword evidence="3" id="KW-1185">Reference proteome</keyword>
<keyword evidence="1" id="KW-0732">Signal</keyword>
<feature type="signal peptide" evidence="1">
    <location>
        <begin position="1"/>
        <end position="17"/>
    </location>
</feature>
<evidence type="ECO:0000256" key="1">
    <source>
        <dbReference type="SAM" id="SignalP"/>
    </source>
</evidence>
<sequence length="77" mass="8401">MPTGLKTLLSFCVVVSSFHPWVVTTKQPTNICLIHACSTGRYCVSPLRPRSHSNVWRAHLQRLGSVTGGSNHSVDGI</sequence>
<evidence type="ECO:0000313" key="2">
    <source>
        <dbReference type="EMBL" id="KAK7023726.1"/>
    </source>
</evidence>
<evidence type="ECO:0000313" key="3">
    <source>
        <dbReference type="Proteomes" id="UP001362999"/>
    </source>
</evidence>
<feature type="chain" id="PRO_5043855420" description="Secreted protein" evidence="1">
    <location>
        <begin position="18"/>
        <end position="77"/>
    </location>
</feature>
<protein>
    <recommendedName>
        <fullName evidence="4">Secreted protein</fullName>
    </recommendedName>
</protein>
<proteinExistence type="predicted"/>
<dbReference type="EMBL" id="JAWWNJ010000035">
    <property type="protein sequence ID" value="KAK7023726.1"/>
    <property type="molecule type" value="Genomic_DNA"/>
</dbReference>